<evidence type="ECO:0000313" key="3">
    <source>
        <dbReference type="Proteomes" id="UP000198397"/>
    </source>
</evidence>
<feature type="transmembrane region" description="Helical" evidence="1">
    <location>
        <begin position="113"/>
        <end position="139"/>
    </location>
</feature>
<dbReference type="InterPro" id="IPR009577">
    <property type="entry name" value="Sm_multidrug_ex"/>
</dbReference>
<feature type="transmembrane region" description="Helical" evidence="1">
    <location>
        <begin position="145"/>
        <end position="168"/>
    </location>
</feature>
<keyword evidence="1" id="KW-1133">Transmembrane helix</keyword>
<organism evidence="2 3">
    <name type="scientific">Halorubrum vacuolatum</name>
    <name type="common">Natronobacterium vacuolatum</name>
    <dbReference type="NCBI Taxonomy" id="63740"/>
    <lineage>
        <taxon>Archaea</taxon>
        <taxon>Methanobacteriati</taxon>
        <taxon>Methanobacteriota</taxon>
        <taxon>Stenosarchaea group</taxon>
        <taxon>Halobacteria</taxon>
        <taxon>Halobacteriales</taxon>
        <taxon>Haloferacaceae</taxon>
        <taxon>Halorubrum</taxon>
    </lineage>
</organism>
<feature type="transmembrane region" description="Helical" evidence="1">
    <location>
        <begin position="54"/>
        <end position="76"/>
    </location>
</feature>
<accession>A0A238UNM4</accession>
<feature type="transmembrane region" description="Helical" evidence="1">
    <location>
        <begin position="26"/>
        <end position="48"/>
    </location>
</feature>
<keyword evidence="1" id="KW-0812">Transmembrane</keyword>
<keyword evidence="3" id="KW-1185">Reference proteome</keyword>
<dbReference type="Proteomes" id="UP000198397">
    <property type="component" value="Unassembled WGS sequence"/>
</dbReference>
<dbReference type="EMBL" id="FZNQ01000001">
    <property type="protein sequence ID" value="SNR23521.1"/>
    <property type="molecule type" value="Genomic_DNA"/>
</dbReference>
<sequence>MVPPSALPLFIDIGAALTDAGGLLQYGLVFLFAAFPWVEILVVIPIAIGVGLDPVGVGVVAFVGNAGSVLVLLLGYRRVSGWWERRRSRAEDEEDGESTSRRRKWARRIWDRYGLPGLALAAPVLTGVHLAALLALAAGSRGRAIAGWMTVGIAAWTVVLVAGSAFGVSLV</sequence>
<protein>
    <submittedName>
        <fullName evidence="2">Putative small multi-drug export protein</fullName>
    </submittedName>
</protein>
<evidence type="ECO:0000313" key="2">
    <source>
        <dbReference type="EMBL" id="SNR23521.1"/>
    </source>
</evidence>
<dbReference type="Pfam" id="PF06695">
    <property type="entry name" value="Sm_multidrug_ex"/>
    <property type="match status" value="1"/>
</dbReference>
<name>A0A238UNM4_HALVU</name>
<keyword evidence="1" id="KW-0472">Membrane</keyword>
<evidence type="ECO:0000256" key="1">
    <source>
        <dbReference type="SAM" id="Phobius"/>
    </source>
</evidence>
<dbReference type="OrthoDB" id="331427at2157"/>
<gene>
    <name evidence="2" type="ORF">SAMN06264855_101132</name>
</gene>
<proteinExistence type="predicted"/>
<dbReference type="AlphaFoldDB" id="A0A238UNM4"/>
<reference evidence="2 3" key="1">
    <citation type="submission" date="2017-06" db="EMBL/GenBank/DDBJ databases">
        <authorList>
            <person name="Kim H.J."/>
            <person name="Triplett B.A."/>
        </authorList>
    </citation>
    <scope>NUCLEOTIDE SEQUENCE [LARGE SCALE GENOMIC DNA]</scope>
    <source>
        <strain evidence="2 3">DSM 8800</strain>
    </source>
</reference>
<dbReference type="RefSeq" id="WP_089383119.1">
    <property type="nucleotide sequence ID" value="NZ_FZNQ01000001.1"/>
</dbReference>